<comment type="caution">
    <text evidence="2">The sequence shown here is derived from an EMBL/GenBank/DDBJ whole genome shotgun (WGS) entry which is preliminary data.</text>
</comment>
<evidence type="ECO:0000256" key="1">
    <source>
        <dbReference type="SAM" id="SignalP"/>
    </source>
</evidence>
<gene>
    <name evidence="2" type="ORF">P256_00549</name>
</gene>
<proteinExistence type="predicted"/>
<feature type="signal peptide" evidence="1">
    <location>
        <begin position="1"/>
        <end position="21"/>
    </location>
</feature>
<protein>
    <recommendedName>
        <fullName evidence="4">NF038104 family lipoprotein</fullName>
    </recommendedName>
</protein>
<name>V2UXQ8_9GAMM</name>
<dbReference type="HOGENOM" id="CLU_206927_0_0_6"/>
<keyword evidence="1" id="KW-0732">Signal</keyword>
<dbReference type="STRING" id="1392540.P256_00549"/>
<evidence type="ECO:0000313" key="3">
    <source>
        <dbReference type="Proteomes" id="UP000023785"/>
    </source>
</evidence>
<keyword evidence="3" id="KW-1185">Reference proteome</keyword>
<feature type="chain" id="PRO_5004711174" description="NF038104 family lipoprotein" evidence="1">
    <location>
        <begin position="22"/>
        <end position="57"/>
    </location>
</feature>
<sequence length="57" mass="6022">MTKWVCVIATMLLLQGCITSVVTLPVKVAYKTTKGVVKGTTAVVKAAIPDGDDDKKD</sequence>
<dbReference type="NCBIfam" id="NF038104">
    <property type="entry name" value="lipo_NF038104"/>
    <property type="match status" value="1"/>
</dbReference>
<dbReference type="eggNOG" id="ENOG5033GP7">
    <property type="taxonomic scope" value="Bacteria"/>
</dbReference>
<dbReference type="RefSeq" id="WP_023272151.1">
    <property type="nucleotide sequence ID" value="NZ_KI530712.1"/>
</dbReference>
<dbReference type="AlphaFoldDB" id="V2UXQ8"/>
<evidence type="ECO:0000313" key="2">
    <source>
        <dbReference type="EMBL" id="ESK40109.1"/>
    </source>
</evidence>
<evidence type="ECO:0008006" key="4">
    <source>
        <dbReference type="Google" id="ProtNLM"/>
    </source>
</evidence>
<dbReference type="Proteomes" id="UP000023785">
    <property type="component" value="Unassembled WGS sequence"/>
</dbReference>
<organism evidence="2 3">
    <name type="scientific">Acinetobacter nectaris CIP 110549</name>
    <dbReference type="NCBI Taxonomy" id="1392540"/>
    <lineage>
        <taxon>Bacteria</taxon>
        <taxon>Pseudomonadati</taxon>
        <taxon>Pseudomonadota</taxon>
        <taxon>Gammaproteobacteria</taxon>
        <taxon>Moraxellales</taxon>
        <taxon>Moraxellaceae</taxon>
        <taxon>Acinetobacter</taxon>
    </lineage>
</organism>
<accession>V2UXQ8</accession>
<dbReference type="PROSITE" id="PS51257">
    <property type="entry name" value="PROKAR_LIPOPROTEIN"/>
    <property type="match status" value="1"/>
</dbReference>
<dbReference type="EMBL" id="AYER01000003">
    <property type="protein sequence ID" value="ESK40109.1"/>
    <property type="molecule type" value="Genomic_DNA"/>
</dbReference>
<dbReference type="PATRIC" id="fig|1392540.3.peg.539"/>
<reference evidence="2 3" key="1">
    <citation type="submission" date="2013-10" db="EMBL/GenBank/DDBJ databases">
        <title>The Genome Sequence of Acinetobacter nectaris CIP 110549.</title>
        <authorList>
            <consortium name="The Broad Institute Genomics Platform"/>
            <consortium name="The Broad Institute Genome Sequencing Center for Infectious Disease"/>
            <person name="Cerqueira G."/>
            <person name="Feldgarden M."/>
            <person name="Courvalin P."/>
            <person name="Grillot-Courvalin C."/>
            <person name="Clermont D."/>
            <person name="Rocha E."/>
            <person name="Yoon E.-J."/>
            <person name="Nemec A."/>
            <person name="Young S.K."/>
            <person name="Zeng Q."/>
            <person name="Gargeya S."/>
            <person name="Fitzgerald M."/>
            <person name="Abouelleil A."/>
            <person name="Alvarado L."/>
            <person name="Berlin A.M."/>
            <person name="Chapman S.B."/>
            <person name="Gainer-Dewar J."/>
            <person name="Goldberg J."/>
            <person name="Gnerre S."/>
            <person name="Griggs A."/>
            <person name="Gujja S."/>
            <person name="Hansen M."/>
            <person name="Howarth C."/>
            <person name="Imamovic A."/>
            <person name="Ireland A."/>
            <person name="Larimer J."/>
            <person name="McCowan C."/>
            <person name="Murphy C."/>
            <person name="Pearson M."/>
            <person name="Poon T.W."/>
            <person name="Priest M."/>
            <person name="Roberts A."/>
            <person name="Saif S."/>
            <person name="Shea T."/>
            <person name="Sykes S."/>
            <person name="Wortman J."/>
            <person name="Nusbaum C."/>
            <person name="Birren B."/>
        </authorList>
    </citation>
    <scope>NUCLEOTIDE SEQUENCE [LARGE SCALE GENOMIC DNA]</scope>
    <source>
        <strain evidence="2 3">CIP 110549</strain>
    </source>
</reference>